<dbReference type="InterPro" id="IPR008871">
    <property type="entry name" value="Totivirus_coat"/>
</dbReference>
<dbReference type="EMBL" id="HG993406">
    <property type="protein sequence ID" value="CAE9672665.1"/>
    <property type="molecule type" value="Genomic_RNA"/>
</dbReference>
<proteinExistence type="predicted"/>
<dbReference type="GO" id="GO:0019028">
    <property type="term" value="C:viral capsid"/>
    <property type="evidence" value="ECO:0007669"/>
    <property type="project" value="UniProtKB-KW"/>
</dbReference>
<gene>
    <name evidence="2" type="primary">CP</name>
</gene>
<keyword evidence="2" id="KW-0946">Virion</keyword>
<keyword evidence="2" id="KW-0167">Capsid protein</keyword>
<dbReference type="Pfam" id="PF05518">
    <property type="entry name" value="Totivirus_coat"/>
    <property type="match status" value="1"/>
</dbReference>
<organism evidence="2">
    <name type="scientific">Mucor hiemalis virus 3</name>
    <dbReference type="NCBI Taxonomy" id="2805803"/>
    <lineage>
        <taxon>Viruses</taxon>
        <taxon>Riboviria</taxon>
        <taxon>Orthornavirae</taxon>
        <taxon>Duplornaviricota</taxon>
        <taxon>Chrymotiviricetes</taxon>
        <taxon>Ghabrivirales</taxon>
        <taxon>Totiviridae</taxon>
    </lineage>
</organism>
<protein>
    <submittedName>
        <fullName evidence="2">Coat protein</fullName>
    </submittedName>
</protein>
<reference evidence="2" key="1">
    <citation type="submission" date="2021-02" db="EMBL/GenBank/DDBJ databases">
        <authorList>
            <person name="Nyilasi I."/>
        </authorList>
    </citation>
    <scope>NUCLEOTIDE SEQUENCE</scope>
</reference>
<evidence type="ECO:0000256" key="1">
    <source>
        <dbReference type="SAM" id="MobiDB-lite"/>
    </source>
</evidence>
<accession>A0A8J9X1V8</accession>
<sequence length="735" mass="77908">MSNPNLSRFSRVMASNTLGSKISGVIATADGKILSSNNEYRRYRSDVTTRSKMRGNSDSSTKSILFEVGRRGAAGVGLSKWVDDVPAGDCSIQVSVMMAADFAGMARKYANFTGDFGVMDLASVVERLAAGIAHYATHGELTDVQLRGGGNVSVVALGASTQPIAASRDKVFLPRCVDHLTSPNTFAAIINAVSGEGGTVVTDVLEVDAHTSQIIVPSVAGVTLAEGCYHALRIIGSNYEQYQAGDVFSYAFARGVHKVVSVVAHTDEGGYFRSVLRAGRFGVPFGGIDTRLRSYSGVPRPVSGTVASFQQLVDSIALGSAGAVAMCDPLVSIEGRLYPSVFSVQDSLDRAGLATTGVDNDSKVLSARIAESCAPFVGMYVDALNELFCISGVSEVASRHLEMCFSLRAGCVDRHLKFKAVAPFFWIEPTSVVHFGDSKYKALEAGFAQLCEPGRGNALPMFEGVNAKDIGGGLIGMTCMWRSARTSGLVCHLNGHRQDGLANFVLRRGDVENFALVGGESVSVMDRMVQNRDLASYLWGRGQSCLPAPAEMLYSGNALSFVVKTGAFDDTNFTYVDTHVPVLDEIMSASVEITCTRLVVMASGRISTFTRSINRSRSAAAAAISNARLSNVNSMMCDEFSVSFSDVCLNPDARVLVASEQSAVRDELQTGSTTVERAEVSDVHQSVDTVRGERAGVVVHENAVNGPRPGSVRTDISVPTAASDVNSGSAAEAVQ</sequence>
<evidence type="ECO:0000313" key="2">
    <source>
        <dbReference type="EMBL" id="CAE9672665.1"/>
    </source>
</evidence>
<feature type="region of interest" description="Disordered" evidence="1">
    <location>
        <begin position="704"/>
        <end position="735"/>
    </location>
</feature>
<name>A0A8J9X1V8_9VIRU</name>